<dbReference type="Proteomes" id="UP000823388">
    <property type="component" value="Chromosome 7K"/>
</dbReference>
<keyword evidence="2" id="KW-0378">Hydrolase</keyword>
<evidence type="ECO:0000256" key="4">
    <source>
        <dbReference type="PIRSR" id="PIRSR610347-2"/>
    </source>
</evidence>
<dbReference type="PANTHER" id="PTHR12415:SF3">
    <property type="entry name" value="OS04G0403400 PROTEIN"/>
    <property type="match status" value="1"/>
</dbReference>
<dbReference type="GO" id="GO:0046983">
    <property type="term" value="F:protein dimerization activity"/>
    <property type="evidence" value="ECO:0007669"/>
    <property type="project" value="InterPro"/>
</dbReference>
<comment type="caution">
    <text evidence="8">The sequence shown here is derived from an EMBL/GenBank/DDBJ whole genome shotgun (WGS) entry which is preliminary data.</text>
</comment>
<name>A0A8T0QGB0_PANVG</name>
<dbReference type="CDD" id="cd09122">
    <property type="entry name" value="PLDc_Tdp1_1"/>
    <property type="match status" value="1"/>
</dbReference>
<dbReference type="Pfam" id="PF06087">
    <property type="entry name" value="Tyr-DNA_phospho"/>
    <property type="match status" value="1"/>
</dbReference>
<protein>
    <submittedName>
        <fullName evidence="8">Uncharacterized protein</fullName>
    </submittedName>
</protein>
<dbReference type="PANTHER" id="PTHR12415">
    <property type="entry name" value="TYROSYL-DNA PHOSPHODIESTERASE 1"/>
    <property type="match status" value="1"/>
</dbReference>
<gene>
    <name evidence="8" type="ORF">PVAP13_7KG123131</name>
</gene>
<evidence type="ECO:0000313" key="8">
    <source>
        <dbReference type="EMBL" id="KAG2571889.1"/>
    </source>
</evidence>
<feature type="domain" description="HAT C-terminal dimerisation" evidence="6">
    <location>
        <begin position="1054"/>
        <end position="1122"/>
    </location>
</feature>
<dbReference type="GO" id="GO:0008081">
    <property type="term" value="F:phosphoric diester hydrolase activity"/>
    <property type="evidence" value="ECO:0007669"/>
    <property type="project" value="InterPro"/>
</dbReference>
<dbReference type="SUPFAM" id="SSF53098">
    <property type="entry name" value="Ribonuclease H-like"/>
    <property type="match status" value="1"/>
</dbReference>
<dbReference type="GO" id="GO:0008270">
    <property type="term" value="F:zinc ion binding"/>
    <property type="evidence" value="ECO:0007669"/>
    <property type="project" value="InterPro"/>
</dbReference>
<organism evidence="8 9">
    <name type="scientific">Panicum virgatum</name>
    <name type="common">Blackwell switchgrass</name>
    <dbReference type="NCBI Taxonomy" id="38727"/>
    <lineage>
        <taxon>Eukaryota</taxon>
        <taxon>Viridiplantae</taxon>
        <taxon>Streptophyta</taxon>
        <taxon>Embryophyta</taxon>
        <taxon>Tracheophyta</taxon>
        <taxon>Spermatophyta</taxon>
        <taxon>Magnoliopsida</taxon>
        <taxon>Liliopsida</taxon>
        <taxon>Poales</taxon>
        <taxon>Poaceae</taxon>
        <taxon>PACMAD clade</taxon>
        <taxon>Panicoideae</taxon>
        <taxon>Panicodae</taxon>
        <taxon>Paniceae</taxon>
        <taxon>Panicinae</taxon>
        <taxon>Panicum</taxon>
        <taxon>Panicum sect. Hiantes</taxon>
    </lineage>
</organism>
<dbReference type="GO" id="GO:0016818">
    <property type="term" value="F:hydrolase activity, acting on acid anhydrides, in phosphorus-containing anhydrides"/>
    <property type="evidence" value="ECO:0007669"/>
    <property type="project" value="InterPro"/>
</dbReference>
<dbReference type="GO" id="GO:0005634">
    <property type="term" value="C:nucleus"/>
    <property type="evidence" value="ECO:0007669"/>
    <property type="project" value="InterPro"/>
</dbReference>
<dbReference type="InterPro" id="IPR008906">
    <property type="entry name" value="HATC_C_dom"/>
</dbReference>
<sequence>MAGSDTIHSGSPGLAGPSFPPPDASPPIAAAPPPQHDHPYTSGSLSYFHIRLVGPASALLLLRSDRLCSLSPSRRRGHRLRLLLARPRRPRARDLLLSTSGCTLRLTHRFSGAGAPSVNGRPIRARTPAELAVGDEVSVLWRGARYGLVVERFVSCGGGEGGAAEAPGSCQEGPVFSAESLRKRFRAISESEDPLSFLRDSSCPGNVSADAGVEEWRQDGAGELCLENPTNPVSEENLPQDDCNLDQEKWEYHPAVAKGGDTDAKFNGNEEQHHSEGCYSDGSTFFLNRLARIGSLSDRRAEPHSGVTLPQLLHPVESLVRVFIATFTSDISCIWTCDRILHWNANVRMVPRFLDYCKIPQHLPVTIACHNKERCWSASSENRMAAPFESHPNLLLVYPRFPEEIAFGKDRKKQGVACHHPKLIVLQREDNMRVVVTSANLVPKQWHLITNTVWWQDFPRGTSLDYAALFGTAEDQNSDFAAQLVSFIASMVNEVPSQAYWINEIAKYDFEGAGGYLIASVPGIHTRSPPYLESNYFLSEKHILHRKPAHQCFKGENMHGTTEVILRNTNIPADANAVSVLVGDLDKFSEEGSVQLGFLPREVAKWVAPLSDSGLFNFSGFIYPREALEAAFGVTNTKVHLLLSVSKIHQKGPEFSRISGLMCGELIPPLCSLIASVKRCLGLWRLEEVLSNIKWPETLETDFIYSASSIGTSINPQFIASFASATSKRLHQDFDSQESDPEWDCWTAKHELKKPSISLLFPTIDRVKKGACGIQLCQSLLSLPEKTWQRLRSTGLFHDAIPQYGRKIGARRGAKAGGKESRAAGKIGAGPSGYLSVAPFPIHSRRICSSTAPPCSSGRPPCLPAPHLQSLMEKRDALRKMVVDPKWDEIPDVKTRKGKDATATMLSVPFWKSVALFQKVFEPLVRLLRLVDGDVRLAMAFLYGELIKAKKEIKEAFGNVENNYKDVMAIVDKKMKDRFDSSLHVAAYLLNPYYSYRDAAIFDDSSAVEKFMLCCETFFEGDEEKEYLAVNEDFDKFRTKQGSFGKKMARSCERFEFNPASWWRIYGGGAPNLQRMASRILSLTASSSGCERNWSTFEFIHTKRRNRLKIERLNMLVYVQFNTRLLSKKEKISNKKSYEVLLSNDAAEAQGFFMREGMNKFWWCLGTRMRLRLKFLELG</sequence>
<keyword evidence="9" id="KW-1185">Reference proteome</keyword>
<feature type="region of interest" description="Disordered" evidence="5">
    <location>
        <begin position="1"/>
        <end position="40"/>
    </location>
</feature>
<dbReference type="GO" id="GO:0006281">
    <property type="term" value="P:DNA repair"/>
    <property type="evidence" value="ECO:0007669"/>
    <property type="project" value="InterPro"/>
</dbReference>
<dbReference type="Gene3D" id="3.30.870.10">
    <property type="entry name" value="Endonuclease Chain A"/>
    <property type="match status" value="2"/>
</dbReference>
<feature type="compositionally biased region" description="Pro residues" evidence="5">
    <location>
        <begin position="18"/>
        <end position="34"/>
    </location>
</feature>
<dbReference type="InterPro" id="IPR012337">
    <property type="entry name" value="RNaseH-like_sf"/>
</dbReference>
<dbReference type="InterPro" id="IPR014905">
    <property type="entry name" value="HIRAN"/>
</dbReference>
<evidence type="ECO:0000256" key="2">
    <source>
        <dbReference type="ARBA" id="ARBA00022801"/>
    </source>
</evidence>
<evidence type="ECO:0000256" key="5">
    <source>
        <dbReference type="SAM" id="MobiDB-lite"/>
    </source>
</evidence>
<evidence type="ECO:0000259" key="6">
    <source>
        <dbReference type="Pfam" id="PF05699"/>
    </source>
</evidence>
<dbReference type="SUPFAM" id="SSF56024">
    <property type="entry name" value="Phospholipase D/nuclease"/>
    <property type="match status" value="2"/>
</dbReference>
<dbReference type="InterPro" id="IPR010347">
    <property type="entry name" value="Tdp1"/>
</dbReference>
<dbReference type="GO" id="GO:0003676">
    <property type="term" value="F:nucleic acid binding"/>
    <property type="evidence" value="ECO:0007669"/>
    <property type="project" value="InterPro"/>
</dbReference>
<dbReference type="Pfam" id="PF05699">
    <property type="entry name" value="Dimer_Tnp_hAT"/>
    <property type="match status" value="1"/>
</dbReference>
<accession>A0A8T0QGB0</accession>
<evidence type="ECO:0000259" key="7">
    <source>
        <dbReference type="Pfam" id="PF08797"/>
    </source>
</evidence>
<proteinExistence type="predicted"/>
<dbReference type="Gene3D" id="3.30.70.2330">
    <property type="match status" value="1"/>
</dbReference>
<evidence type="ECO:0000256" key="1">
    <source>
        <dbReference type="ARBA" id="ARBA00022723"/>
    </source>
</evidence>
<feature type="active site" description="Nucleophile" evidence="3">
    <location>
        <position position="420"/>
    </location>
</feature>
<evidence type="ECO:0000256" key="3">
    <source>
        <dbReference type="PIRSR" id="PIRSR610347-1"/>
    </source>
</evidence>
<dbReference type="EMBL" id="CM029049">
    <property type="protein sequence ID" value="KAG2571889.1"/>
    <property type="molecule type" value="Genomic_DNA"/>
</dbReference>
<dbReference type="AlphaFoldDB" id="A0A8T0QGB0"/>
<keyword evidence="1" id="KW-0479">Metal-binding</keyword>
<evidence type="ECO:0000313" key="9">
    <source>
        <dbReference type="Proteomes" id="UP000823388"/>
    </source>
</evidence>
<feature type="binding site" evidence="4">
    <location>
        <position position="422"/>
    </location>
    <ligand>
        <name>substrate</name>
    </ligand>
</feature>
<dbReference type="Pfam" id="PF08797">
    <property type="entry name" value="HIRAN"/>
    <property type="match status" value="1"/>
</dbReference>
<reference evidence="8" key="1">
    <citation type="submission" date="2020-05" db="EMBL/GenBank/DDBJ databases">
        <title>WGS assembly of Panicum virgatum.</title>
        <authorList>
            <person name="Lovell J.T."/>
            <person name="Jenkins J."/>
            <person name="Shu S."/>
            <person name="Juenger T.E."/>
            <person name="Schmutz J."/>
        </authorList>
    </citation>
    <scope>NUCLEOTIDE SEQUENCE</scope>
    <source>
        <strain evidence="8">AP13</strain>
    </source>
</reference>
<feature type="domain" description="HIRAN" evidence="7">
    <location>
        <begin position="559"/>
        <end position="627"/>
    </location>
</feature>